<comment type="caution">
    <text evidence="1">The sequence shown here is derived from an EMBL/GenBank/DDBJ whole genome shotgun (WGS) entry which is preliminary data.</text>
</comment>
<name>A0A419W5X8_9BACT</name>
<reference evidence="1 2" key="1">
    <citation type="submission" date="2018-09" db="EMBL/GenBank/DDBJ databases">
        <title>Genomic Encyclopedia of Archaeal and Bacterial Type Strains, Phase II (KMG-II): from individual species to whole genera.</title>
        <authorList>
            <person name="Goeker M."/>
        </authorList>
    </citation>
    <scope>NUCLEOTIDE SEQUENCE [LARGE SCALE GENOMIC DNA]</scope>
    <source>
        <strain evidence="1 2">DSM 27148</strain>
    </source>
</reference>
<dbReference type="AlphaFoldDB" id="A0A419W5X8"/>
<proteinExistence type="predicted"/>
<evidence type="ECO:0000313" key="1">
    <source>
        <dbReference type="EMBL" id="RKD90852.1"/>
    </source>
</evidence>
<dbReference type="PROSITE" id="PS51257">
    <property type="entry name" value="PROKAR_LIPOPROTEIN"/>
    <property type="match status" value="1"/>
</dbReference>
<dbReference type="OrthoDB" id="9823521at2"/>
<evidence type="ECO:0000313" key="2">
    <source>
        <dbReference type="Proteomes" id="UP000283387"/>
    </source>
</evidence>
<dbReference type="Proteomes" id="UP000283387">
    <property type="component" value="Unassembled WGS sequence"/>
</dbReference>
<keyword evidence="2" id="KW-1185">Reference proteome</keyword>
<organism evidence="1 2">
    <name type="scientific">Mangrovibacterium diazotrophicum</name>
    <dbReference type="NCBI Taxonomy" id="1261403"/>
    <lineage>
        <taxon>Bacteria</taxon>
        <taxon>Pseudomonadati</taxon>
        <taxon>Bacteroidota</taxon>
        <taxon>Bacteroidia</taxon>
        <taxon>Marinilabiliales</taxon>
        <taxon>Prolixibacteraceae</taxon>
        <taxon>Mangrovibacterium</taxon>
    </lineage>
</organism>
<accession>A0A419W5X8</accession>
<dbReference type="RefSeq" id="WP_120272214.1">
    <property type="nucleotide sequence ID" value="NZ_RAPN01000001.1"/>
</dbReference>
<dbReference type="EMBL" id="RAPN01000001">
    <property type="protein sequence ID" value="RKD90852.1"/>
    <property type="molecule type" value="Genomic_DNA"/>
</dbReference>
<protein>
    <submittedName>
        <fullName evidence="1">Uncharacterized protein</fullName>
    </submittedName>
</protein>
<sequence length="283" mass="32180">MNNFLKILPFILVSAFTSSCNKSTDEPDDPEDDTNTVQLYYSTDGISGEALTDLDTITINLADTFQFYVDISDTSKVLDYSLDYSVDKSETGIDPFNFEDKGEYQYLFSTNKSGIFGIGVFVSFRRDDYNYSADLDYYLAGIYINVPTIDYTIISLETPTYTIDVDDDALKNEITDELETKYTLSLRPLTLASSTLTSGTYQLKDTSGEIYSGNFTSTDTYSLTDLSFIYNDITFNYNLIEEEDGNGKYFLFTQDLTDIYQSKYPEHTIDKVALTFRGFRNQD</sequence>
<gene>
    <name evidence="1" type="ORF">BC643_1196</name>
</gene>